<evidence type="ECO:0000313" key="2">
    <source>
        <dbReference type="Proteomes" id="UP000199403"/>
    </source>
</evidence>
<gene>
    <name evidence="1" type="ORF">SAMN05192553_10764</name>
</gene>
<dbReference type="RefSeq" id="WP_143057682.1">
    <property type="nucleotide sequence ID" value="NZ_FNZH01000007.1"/>
</dbReference>
<keyword evidence="2" id="KW-1185">Reference proteome</keyword>
<proteinExistence type="predicted"/>
<organism evidence="1 2">
    <name type="scientific">Cyclobacterium xiamenense</name>
    <dbReference type="NCBI Taxonomy" id="1297121"/>
    <lineage>
        <taxon>Bacteria</taxon>
        <taxon>Pseudomonadati</taxon>
        <taxon>Bacteroidota</taxon>
        <taxon>Cytophagia</taxon>
        <taxon>Cytophagales</taxon>
        <taxon>Cyclobacteriaceae</taxon>
        <taxon>Cyclobacterium</taxon>
    </lineage>
</organism>
<accession>A0A1H7AHJ0</accession>
<dbReference type="AlphaFoldDB" id="A0A1H7AHJ0"/>
<name>A0A1H7AHJ0_9BACT</name>
<dbReference type="Proteomes" id="UP000199403">
    <property type="component" value="Unassembled WGS sequence"/>
</dbReference>
<dbReference type="OrthoDB" id="831785at2"/>
<dbReference type="STRING" id="1416801.SAMN05192553_10764"/>
<evidence type="ECO:0000313" key="1">
    <source>
        <dbReference type="EMBL" id="SEJ65091.1"/>
    </source>
</evidence>
<reference evidence="2" key="1">
    <citation type="submission" date="2016-10" db="EMBL/GenBank/DDBJ databases">
        <authorList>
            <person name="Varghese N."/>
            <person name="Submissions S."/>
        </authorList>
    </citation>
    <scope>NUCLEOTIDE SEQUENCE [LARGE SCALE GENOMIC DNA]</scope>
    <source>
        <strain evidence="2">IBRC-M 10761</strain>
    </source>
</reference>
<sequence length="654" mass="75863">MKIKQILFLLFVMQGSLGSAQVRSVFEGAYTFQGKAGTATFEFLQDEAKNTVLDGFFRFDYLKKDSLDQTILYKFQVTGEYEQNERSGNWLFDQETHRVDVQDVVNFEVVSSLHSDKIYVEAVYKQGKKTGTWAFKQNEFVNGELRPKAEANGITFTEGKITENIDYRAFEGDYTQLIRGEVNAEGYLDGEWALVYLKEGALISEVRNYEKGFLLGIKQRNLETGARVNEVIFHKTIEKLQKLEEAPQKAYNIADRDFGLVYNDGFQSNSLPVQIQNSGNRFIDDFISKLLQYDNRRSEQAQNAPYPIRTKRFEYALYDDLDELLAAIRKKYQVLKDSTEKYAGMNALALNKEKSDSLAYTHAFFSNRLEKFKQMEELMGLIRSGDIRYYDLTNFTTKGVGFLSPLDLVNYSYQDQDKRKIINREVGYANPQSFLERVDSHLEEELALSTALARYARRQLQSIEVSQNLVALEEELTEKRSLVETLYENHESSEALEQQFFDKFSGHFLHGLLQENLSGYATADDPEEKVTRGKQLLDFLTELELRYPELAAIFPRNEEIDALYKEETFDPFTYTRYQARAKSRLYEAGMNILLPYYLTELTKENDYGQIKNHLDAIELLQQKLIDLRDRSTKGLERKLGRTKNMERVRSLLDL</sequence>
<dbReference type="EMBL" id="FNZH01000007">
    <property type="protein sequence ID" value="SEJ65091.1"/>
    <property type="molecule type" value="Genomic_DNA"/>
</dbReference>
<protein>
    <submittedName>
        <fullName evidence="1">Uncharacterized protein</fullName>
    </submittedName>
</protein>